<evidence type="ECO:0000313" key="2">
    <source>
        <dbReference type="WBParaSite" id="ACRNAN_scaffold4084.g17325.t1"/>
    </source>
</evidence>
<reference evidence="2" key="1">
    <citation type="submission" date="2022-11" db="UniProtKB">
        <authorList>
            <consortium name="WormBaseParasite"/>
        </authorList>
    </citation>
    <scope>IDENTIFICATION</scope>
</reference>
<accession>A0A914DWT1</accession>
<organism evidence="1 2">
    <name type="scientific">Acrobeloides nanus</name>
    <dbReference type="NCBI Taxonomy" id="290746"/>
    <lineage>
        <taxon>Eukaryota</taxon>
        <taxon>Metazoa</taxon>
        <taxon>Ecdysozoa</taxon>
        <taxon>Nematoda</taxon>
        <taxon>Chromadorea</taxon>
        <taxon>Rhabditida</taxon>
        <taxon>Tylenchina</taxon>
        <taxon>Cephalobomorpha</taxon>
        <taxon>Cephaloboidea</taxon>
        <taxon>Cephalobidae</taxon>
        <taxon>Acrobeloides</taxon>
    </lineage>
</organism>
<keyword evidence="1" id="KW-1185">Reference proteome</keyword>
<name>A0A914DWT1_9BILA</name>
<dbReference type="Proteomes" id="UP000887540">
    <property type="component" value="Unplaced"/>
</dbReference>
<sequence>MTSNTMNAFVSKVGPPVTP</sequence>
<evidence type="ECO:0000313" key="1">
    <source>
        <dbReference type="Proteomes" id="UP000887540"/>
    </source>
</evidence>
<dbReference type="AlphaFoldDB" id="A0A914DWT1"/>
<dbReference type="WBParaSite" id="ACRNAN_scaffold4084.g17325.t1">
    <property type="protein sequence ID" value="ACRNAN_scaffold4084.g17325.t1"/>
    <property type="gene ID" value="ACRNAN_scaffold4084.g17325"/>
</dbReference>
<proteinExistence type="predicted"/>
<protein>
    <submittedName>
        <fullName evidence="2">Uncharacterized protein</fullName>
    </submittedName>
</protein>